<dbReference type="EMBL" id="BPPX01000035">
    <property type="protein sequence ID" value="GJC88749.1"/>
    <property type="molecule type" value="Genomic_DNA"/>
</dbReference>
<dbReference type="PANTHER" id="PTHR43394">
    <property type="entry name" value="ATP-DEPENDENT PERMEASE MDL1, MITOCHONDRIAL"/>
    <property type="match status" value="1"/>
</dbReference>
<dbReference type="Proteomes" id="UP001055172">
    <property type="component" value="Unassembled WGS sequence"/>
</dbReference>
<dbReference type="SUPFAM" id="SSF52540">
    <property type="entry name" value="P-loop containing nucleoside triphosphate hydrolases"/>
    <property type="match status" value="1"/>
</dbReference>
<name>A0AA37LXV1_9PEZI</name>
<comment type="caution">
    <text evidence="1">The sequence shown here is derived from an EMBL/GenBank/DDBJ whole genome shotgun (WGS) entry which is preliminary data.</text>
</comment>
<accession>A0AA37LXV1</accession>
<organism evidence="1 2">
    <name type="scientific">Colletotrichum liriopes</name>
    <dbReference type="NCBI Taxonomy" id="708192"/>
    <lineage>
        <taxon>Eukaryota</taxon>
        <taxon>Fungi</taxon>
        <taxon>Dikarya</taxon>
        <taxon>Ascomycota</taxon>
        <taxon>Pezizomycotina</taxon>
        <taxon>Sordariomycetes</taxon>
        <taxon>Hypocreomycetidae</taxon>
        <taxon>Glomerellales</taxon>
        <taxon>Glomerellaceae</taxon>
        <taxon>Colletotrichum</taxon>
        <taxon>Colletotrichum spaethianum species complex</taxon>
    </lineage>
</organism>
<reference evidence="1 2" key="1">
    <citation type="submission" date="2021-07" db="EMBL/GenBank/DDBJ databases">
        <title>Genome data of Colletotrichum spaethianum.</title>
        <authorList>
            <person name="Utami Y.D."/>
            <person name="Hiruma K."/>
        </authorList>
    </citation>
    <scope>NUCLEOTIDE SEQUENCE [LARGE SCALE GENOMIC DNA]</scope>
    <source>
        <strain evidence="1 2">MAFF 242679</strain>
    </source>
</reference>
<dbReference type="PANTHER" id="PTHR43394:SF1">
    <property type="entry name" value="ATP-BINDING CASSETTE SUB-FAMILY B MEMBER 10, MITOCHONDRIAL"/>
    <property type="match status" value="1"/>
</dbReference>
<protein>
    <submittedName>
        <fullName evidence="1">Oligomycin resistance ATP-dependent permease YOR1</fullName>
    </submittedName>
</protein>
<evidence type="ECO:0000313" key="2">
    <source>
        <dbReference type="Proteomes" id="UP001055172"/>
    </source>
</evidence>
<dbReference type="AlphaFoldDB" id="A0AA37LXV1"/>
<proteinExistence type="predicted"/>
<dbReference type="InterPro" id="IPR027417">
    <property type="entry name" value="P-loop_NTPase"/>
</dbReference>
<dbReference type="InterPro" id="IPR039421">
    <property type="entry name" value="Type_1_exporter"/>
</dbReference>
<dbReference type="Gene3D" id="3.40.50.300">
    <property type="entry name" value="P-loop containing nucleotide triphosphate hydrolases"/>
    <property type="match status" value="1"/>
</dbReference>
<sequence length="114" mass="12646">MSKGELQLLLLSRAVLQKSKILILDEATSGMDAEAEARCHDIICENLRDTTTLAILHRLDLTLHYDKVLVLERGRVVAFDTPAVLLAQGRGPYFSMVQEDANLMARAKHLFGLG</sequence>
<dbReference type="GO" id="GO:0015421">
    <property type="term" value="F:ABC-type oligopeptide transporter activity"/>
    <property type="evidence" value="ECO:0007669"/>
    <property type="project" value="TreeGrafter"/>
</dbReference>
<gene>
    <name evidence="1" type="ORF">ColLi_11587</name>
</gene>
<keyword evidence="2" id="KW-1185">Reference proteome</keyword>
<evidence type="ECO:0000313" key="1">
    <source>
        <dbReference type="EMBL" id="GJC88749.1"/>
    </source>
</evidence>